<dbReference type="SUPFAM" id="SSF48208">
    <property type="entry name" value="Six-hairpin glycosidases"/>
    <property type="match status" value="1"/>
</dbReference>
<protein>
    <recommendedName>
        <fullName evidence="6">Glycoside hydrolase family 127 protein</fullName>
    </recommendedName>
</protein>
<dbReference type="RefSeq" id="WP_236065061.1">
    <property type="nucleotide sequence ID" value="NZ_BNJK01000001.1"/>
</dbReference>
<feature type="domain" description="Non-reducing end beta-L-arabinofuranosidase-like GH127 middle" evidence="2">
    <location>
        <begin position="428"/>
        <end position="524"/>
    </location>
</feature>
<dbReference type="InterPro" id="IPR049049">
    <property type="entry name" value="Beta-AFase-like_GH127_C"/>
</dbReference>
<feature type="domain" description="Non-reducing end beta-L-arabinofuranosidase-like GH127 catalytic" evidence="1">
    <location>
        <begin position="26"/>
        <end position="417"/>
    </location>
</feature>
<evidence type="ECO:0000259" key="2">
    <source>
        <dbReference type="Pfam" id="PF20736"/>
    </source>
</evidence>
<dbReference type="Pfam" id="PF20737">
    <property type="entry name" value="Glyco_hydro127C"/>
    <property type="match status" value="1"/>
</dbReference>
<dbReference type="Pfam" id="PF07944">
    <property type="entry name" value="Beta-AFase-like_GH127_cat"/>
    <property type="match status" value="1"/>
</dbReference>
<dbReference type="PANTHER" id="PTHR43465">
    <property type="entry name" value="DUF1680 DOMAIN PROTEIN (AFU_ORTHOLOGUE AFUA_1G08910)"/>
    <property type="match status" value="1"/>
</dbReference>
<keyword evidence="5" id="KW-1185">Reference proteome</keyword>
<comment type="caution">
    <text evidence="4">The sequence shown here is derived from an EMBL/GenBank/DDBJ whole genome shotgun (WGS) entry which is preliminary data.</text>
</comment>
<proteinExistence type="predicted"/>
<dbReference type="InterPro" id="IPR008928">
    <property type="entry name" value="6-hairpin_glycosidase_sf"/>
</dbReference>
<dbReference type="Pfam" id="PF20736">
    <property type="entry name" value="Glyco_hydro127M"/>
    <property type="match status" value="1"/>
</dbReference>
<dbReference type="EMBL" id="BNJK01000001">
    <property type="protein sequence ID" value="GHO97151.1"/>
    <property type="molecule type" value="Genomic_DNA"/>
</dbReference>
<dbReference type="GO" id="GO:0005975">
    <property type="term" value="P:carbohydrate metabolic process"/>
    <property type="evidence" value="ECO:0007669"/>
    <property type="project" value="InterPro"/>
</dbReference>
<dbReference type="InterPro" id="IPR012878">
    <property type="entry name" value="Beta-AFase-like_GH127_cat"/>
</dbReference>
<evidence type="ECO:0000313" key="5">
    <source>
        <dbReference type="Proteomes" id="UP000597444"/>
    </source>
</evidence>
<evidence type="ECO:0000313" key="4">
    <source>
        <dbReference type="EMBL" id="GHO97151.1"/>
    </source>
</evidence>
<dbReference type="AlphaFoldDB" id="A0A8J3IM86"/>
<dbReference type="Proteomes" id="UP000597444">
    <property type="component" value="Unassembled WGS sequence"/>
</dbReference>
<organism evidence="4 5">
    <name type="scientific">Reticulibacter mediterranei</name>
    <dbReference type="NCBI Taxonomy" id="2778369"/>
    <lineage>
        <taxon>Bacteria</taxon>
        <taxon>Bacillati</taxon>
        <taxon>Chloroflexota</taxon>
        <taxon>Ktedonobacteria</taxon>
        <taxon>Ktedonobacterales</taxon>
        <taxon>Reticulibacteraceae</taxon>
        <taxon>Reticulibacter</taxon>
    </lineage>
</organism>
<gene>
    <name evidence="4" type="ORF">KSF_071990</name>
</gene>
<dbReference type="InterPro" id="IPR049174">
    <property type="entry name" value="Beta-AFase-like"/>
</dbReference>
<name>A0A8J3IM86_9CHLR</name>
<reference evidence="4" key="1">
    <citation type="submission" date="2020-10" db="EMBL/GenBank/DDBJ databases">
        <title>Taxonomic study of unclassified bacteria belonging to the class Ktedonobacteria.</title>
        <authorList>
            <person name="Yabe S."/>
            <person name="Wang C.M."/>
            <person name="Zheng Y."/>
            <person name="Sakai Y."/>
            <person name="Cavaletti L."/>
            <person name="Monciardini P."/>
            <person name="Donadio S."/>
        </authorList>
    </citation>
    <scope>NUCLEOTIDE SEQUENCE</scope>
    <source>
        <strain evidence="4">ID150040</strain>
    </source>
</reference>
<evidence type="ECO:0000259" key="3">
    <source>
        <dbReference type="Pfam" id="PF20737"/>
    </source>
</evidence>
<feature type="domain" description="Non-reducing end beta-L-arabinofuranosidase-like GH127 C-terminal" evidence="3">
    <location>
        <begin position="526"/>
        <end position="638"/>
    </location>
</feature>
<evidence type="ECO:0008006" key="6">
    <source>
        <dbReference type="Google" id="ProtNLM"/>
    </source>
</evidence>
<sequence>MALFTSSPSQGASELPRTSSPILHTAVTIDDTFWGPRIQAVREQTLPIMYEQMKKAGYFDADQRGWHKGMQPIPYVFWESDITKWLEAASFSLATHPDPKLEEMVDAAIAFITSLQQPDGYLNLWFTEVEPERRLTNLRDLHELYCAGHLIEAAVAHFQSTGKRTLLDPVCRYADYIDSIFGREEGKRRGYDGHEEIELALIKLYHATGEERYLRLSHYFIEERGQQPHYFDAEAKARGEDPTNFWARSYEYNQSHQPIREQLKVVGHSVRDMYLLSAVADLARELSDPSLRETCERLWQDLVSTRLYVTGGIGSSKDNEGFTSDYDLPNLQAYAETCAAIGLVLWNHRLLQLDADGRYADLLERSLYNGVLSGISQDGTSFFYVNPLESKGTHHRRGWYNCACCPPNIARLFASLGQYIYGVNDTDLLVHLYIQGETSCTIAGQPLKVRQETRYPWDGDIRITLDPAEPTEFGLNLRIPGWCKAARISVNGEEVDLADLVVKGYAHIVRQWQAGDEVVLHLDMPVEQVYAHPAVKEDAGCVALQRGPLVYCIEGADNPVPLHELSIAANASFTSTFEPELFGGSVVLQGEASALSTADWDGTLYRTTPPEQTVQPLTAIPYYAWDNREPGEMRVWIRSGYVNR</sequence>
<dbReference type="PANTHER" id="PTHR43465:SF2">
    <property type="entry name" value="DUF1680 DOMAIN PROTEIN (AFU_ORTHOLOGUE AFUA_1G08910)"/>
    <property type="match status" value="1"/>
</dbReference>
<accession>A0A8J3IM86</accession>
<dbReference type="InterPro" id="IPR049046">
    <property type="entry name" value="Beta-AFase-like_GH127_middle"/>
</dbReference>
<evidence type="ECO:0000259" key="1">
    <source>
        <dbReference type="Pfam" id="PF07944"/>
    </source>
</evidence>